<feature type="domain" description="WAC" evidence="3">
    <location>
        <begin position="22"/>
        <end position="123"/>
    </location>
</feature>
<name>A0ABD0Y727_9HEMI</name>
<dbReference type="EMBL" id="JBFDAA010000013">
    <property type="protein sequence ID" value="KAL1122829.1"/>
    <property type="molecule type" value="Genomic_DNA"/>
</dbReference>
<evidence type="ECO:0000313" key="5">
    <source>
        <dbReference type="Proteomes" id="UP001558652"/>
    </source>
</evidence>
<dbReference type="GO" id="GO:0005634">
    <property type="term" value="C:nucleus"/>
    <property type="evidence" value="ECO:0007669"/>
    <property type="project" value="UniProtKB-SubCell"/>
</dbReference>
<evidence type="ECO:0000256" key="1">
    <source>
        <dbReference type="PROSITE-ProRule" id="PRU00475"/>
    </source>
</evidence>
<keyword evidence="1" id="KW-0539">Nucleus</keyword>
<proteinExistence type="predicted"/>
<dbReference type="PANTHER" id="PTHR46510">
    <property type="entry name" value="BROMODOMAIN ADJACENT TO ZINC FINGER DOMAIN PROTEIN 1A"/>
    <property type="match status" value="1"/>
</dbReference>
<evidence type="ECO:0000313" key="4">
    <source>
        <dbReference type="EMBL" id="KAL1122829.1"/>
    </source>
</evidence>
<comment type="caution">
    <text evidence="4">The sequence shown here is derived from an EMBL/GenBank/DDBJ whole genome shotgun (WGS) entry which is preliminary data.</text>
</comment>
<gene>
    <name evidence="4" type="ORF">AAG570_003155</name>
</gene>
<evidence type="ECO:0000256" key="2">
    <source>
        <dbReference type="SAM" id="Phobius"/>
    </source>
</evidence>
<keyword evidence="5" id="KW-1185">Reference proteome</keyword>
<sequence length="123" mass="14764">MPLLHKKPFIPNEFQLDLKESEEVFFCKLTREIFRDYDEFCERIILCNSLVWSCSLTGRSHLTYQEAVASEERVKRLLKRFPMEVSSNLFRLEFNVSCHFFFFFIIMLVFPREILGNSRPLVD</sequence>
<keyword evidence="2" id="KW-0472">Membrane</keyword>
<keyword evidence="2" id="KW-1133">Transmembrane helix</keyword>
<accession>A0ABD0Y727</accession>
<comment type="subcellular location">
    <subcellularLocation>
        <location evidence="1">Nucleus</location>
    </subcellularLocation>
</comment>
<dbReference type="InterPro" id="IPR047171">
    <property type="entry name" value="BAZ1A"/>
</dbReference>
<dbReference type="InterPro" id="IPR013136">
    <property type="entry name" value="WSTF_Acf1_Cbp146"/>
</dbReference>
<protein>
    <recommendedName>
        <fullName evidence="3">WAC domain-containing protein</fullName>
    </recommendedName>
</protein>
<dbReference type="PROSITE" id="PS51136">
    <property type="entry name" value="WAC"/>
    <property type="match status" value="1"/>
</dbReference>
<dbReference type="Pfam" id="PF10537">
    <property type="entry name" value="WAC_Acf1_DNA_bd"/>
    <property type="match status" value="1"/>
</dbReference>
<feature type="transmembrane region" description="Helical" evidence="2">
    <location>
        <begin position="89"/>
        <end position="110"/>
    </location>
</feature>
<evidence type="ECO:0000259" key="3">
    <source>
        <dbReference type="PROSITE" id="PS51136"/>
    </source>
</evidence>
<dbReference type="Proteomes" id="UP001558652">
    <property type="component" value="Unassembled WGS sequence"/>
</dbReference>
<keyword evidence="2" id="KW-0812">Transmembrane</keyword>
<organism evidence="4 5">
    <name type="scientific">Ranatra chinensis</name>
    <dbReference type="NCBI Taxonomy" id="642074"/>
    <lineage>
        <taxon>Eukaryota</taxon>
        <taxon>Metazoa</taxon>
        <taxon>Ecdysozoa</taxon>
        <taxon>Arthropoda</taxon>
        <taxon>Hexapoda</taxon>
        <taxon>Insecta</taxon>
        <taxon>Pterygota</taxon>
        <taxon>Neoptera</taxon>
        <taxon>Paraneoptera</taxon>
        <taxon>Hemiptera</taxon>
        <taxon>Heteroptera</taxon>
        <taxon>Panheteroptera</taxon>
        <taxon>Nepomorpha</taxon>
        <taxon>Nepidae</taxon>
        <taxon>Ranatrinae</taxon>
        <taxon>Ranatra</taxon>
    </lineage>
</organism>
<dbReference type="AlphaFoldDB" id="A0ABD0Y727"/>
<dbReference type="PANTHER" id="PTHR46510:SF1">
    <property type="entry name" value="BROMODOMAIN ADJACENT TO ZINC FINGER DOMAIN PROTEIN 1A"/>
    <property type="match status" value="1"/>
</dbReference>
<reference evidence="4 5" key="1">
    <citation type="submission" date="2024-07" db="EMBL/GenBank/DDBJ databases">
        <title>Chromosome-level genome assembly of the water stick insect Ranatra chinensis (Heteroptera: Nepidae).</title>
        <authorList>
            <person name="Liu X."/>
        </authorList>
    </citation>
    <scope>NUCLEOTIDE SEQUENCE [LARGE SCALE GENOMIC DNA]</scope>
    <source>
        <strain evidence="4">Cailab_2021Rc</strain>
        <tissue evidence="4">Muscle</tissue>
    </source>
</reference>